<proteinExistence type="predicted"/>
<organism evidence="1 2">
    <name type="scientific">Klebsiella oxytoca</name>
    <dbReference type="NCBI Taxonomy" id="571"/>
    <lineage>
        <taxon>Bacteria</taxon>
        <taxon>Pseudomonadati</taxon>
        <taxon>Pseudomonadota</taxon>
        <taxon>Gammaproteobacteria</taxon>
        <taxon>Enterobacterales</taxon>
        <taxon>Enterobacteriaceae</taxon>
        <taxon>Klebsiella/Raoultella group</taxon>
        <taxon>Klebsiella</taxon>
    </lineage>
</organism>
<dbReference type="AlphaFoldDB" id="A0AAN5LFY7"/>
<dbReference type="Proteomes" id="UP000856143">
    <property type="component" value="Unassembled WGS sequence"/>
</dbReference>
<dbReference type="EMBL" id="DACSEO010000197">
    <property type="protein sequence ID" value="HAT1685406.1"/>
    <property type="molecule type" value="Genomic_DNA"/>
</dbReference>
<reference evidence="1" key="1">
    <citation type="journal article" date="2018" name="Genome Biol.">
        <title>SKESA: strategic k-mer extension for scrupulous assemblies.</title>
        <authorList>
            <person name="Souvorov A."/>
            <person name="Agarwala R."/>
            <person name="Lipman D.J."/>
        </authorList>
    </citation>
    <scope>NUCLEOTIDE SEQUENCE</scope>
    <source>
        <strain evidence="1">R404</strain>
    </source>
</reference>
<evidence type="ECO:0000313" key="2">
    <source>
        <dbReference type="Proteomes" id="UP000856143"/>
    </source>
</evidence>
<gene>
    <name evidence="1" type="ORF">I8Y21_006268</name>
</gene>
<reference evidence="1" key="2">
    <citation type="submission" date="2020-11" db="EMBL/GenBank/DDBJ databases">
        <authorList>
            <consortium name="NCBI Pathogen Detection Project"/>
        </authorList>
    </citation>
    <scope>NUCLEOTIDE SEQUENCE</scope>
    <source>
        <strain evidence="1">R404</strain>
    </source>
</reference>
<name>A0AAN5LFY7_KLEOX</name>
<protein>
    <submittedName>
        <fullName evidence="1">Uncharacterized protein</fullName>
    </submittedName>
</protein>
<comment type="caution">
    <text evidence="1">The sequence shown here is derived from an EMBL/GenBank/DDBJ whole genome shotgun (WGS) entry which is preliminary data.</text>
</comment>
<sequence length="173" mass="20399">MSCSPVYYFKSRPDEWSDVEIRALRCLYLRNVPISDIAYFLCRSVYGVKYQLYKRKLNNRRIRYTEHDLHIIKKYAGKKSASFIASLINHPLGSVRTYAGVNGISLIRYGDNAYNVKYPDEDVLLMRALYDEGLRICDIALKFEIDQHVVRILIFYRFISADYYLRSSRRLGL</sequence>
<evidence type="ECO:0000313" key="1">
    <source>
        <dbReference type="EMBL" id="HAT1685406.1"/>
    </source>
</evidence>
<accession>A0AAN5LFY7</accession>